<dbReference type="GO" id="GO:0009245">
    <property type="term" value="P:lipid A biosynthetic process"/>
    <property type="evidence" value="ECO:0007669"/>
    <property type="project" value="UniProtKB-KW"/>
</dbReference>
<dbReference type="PANTHER" id="PTHR43378">
    <property type="entry name" value="UDP-3-O-ACYLGLUCOSAMINE N-ACYLTRANSFERASE"/>
    <property type="match status" value="1"/>
</dbReference>
<organism evidence="8">
    <name type="scientific">freshwater sediment metagenome</name>
    <dbReference type="NCBI Taxonomy" id="556182"/>
    <lineage>
        <taxon>unclassified sequences</taxon>
        <taxon>metagenomes</taxon>
        <taxon>ecological metagenomes</taxon>
    </lineage>
</organism>
<dbReference type="HAMAP" id="MF_00523">
    <property type="entry name" value="LpxD"/>
    <property type="match status" value="1"/>
</dbReference>
<protein>
    <submittedName>
        <fullName evidence="8">UDP-3-O-[3-hydroxymyristoyl] glucosamine N-acyltransferase</fullName>
        <ecNumber evidence="8">2.3.1.191</ecNumber>
    </submittedName>
</protein>
<dbReference type="InterPro" id="IPR001451">
    <property type="entry name" value="Hexapep"/>
</dbReference>
<dbReference type="InterPro" id="IPR007691">
    <property type="entry name" value="LpxD"/>
</dbReference>
<dbReference type="Gene3D" id="2.160.10.10">
    <property type="entry name" value="Hexapeptide repeat proteins"/>
    <property type="match status" value="1"/>
</dbReference>
<dbReference type="NCBIfam" id="TIGR01853">
    <property type="entry name" value="lipid_A_lpxD"/>
    <property type="match status" value="1"/>
</dbReference>
<evidence type="ECO:0000259" key="7">
    <source>
        <dbReference type="Pfam" id="PF04613"/>
    </source>
</evidence>
<dbReference type="Pfam" id="PF04613">
    <property type="entry name" value="LpxD"/>
    <property type="match status" value="1"/>
</dbReference>
<accession>A0AA48R9D2</accession>
<evidence type="ECO:0000256" key="3">
    <source>
        <dbReference type="ARBA" id="ARBA00022679"/>
    </source>
</evidence>
<dbReference type="GO" id="GO:0103118">
    <property type="term" value="F:UDP-3-O-[(3R)-3-hydroxyacyl]-glucosamine N-acyltransferase activity"/>
    <property type="evidence" value="ECO:0007669"/>
    <property type="project" value="UniProtKB-EC"/>
</dbReference>
<dbReference type="CDD" id="cd03352">
    <property type="entry name" value="LbH_LpxD"/>
    <property type="match status" value="1"/>
</dbReference>
<dbReference type="InterPro" id="IPR020573">
    <property type="entry name" value="UDP_GlcNAc_AcTrfase_non-rep"/>
</dbReference>
<evidence type="ECO:0000256" key="4">
    <source>
        <dbReference type="ARBA" id="ARBA00022737"/>
    </source>
</evidence>
<proteinExistence type="inferred from homology"/>
<evidence type="ECO:0000313" key="8">
    <source>
        <dbReference type="EMBL" id="CAJ0858628.1"/>
    </source>
</evidence>
<dbReference type="Gene3D" id="3.40.1390.10">
    <property type="entry name" value="MurE/MurF, N-terminal domain"/>
    <property type="match status" value="1"/>
</dbReference>
<evidence type="ECO:0000256" key="5">
    <source>
        <dbReference type="ARBA" id="ARBA00023098"/>
    </source>
</evidence>
<sequence>MSVAAFFHLSRPYTVAEIAEITGASIRDAAEPAAPPVITGVAPLAAGHHGDLCFFFSTRYEGALAACRATACFLHPKHAHLLPDRIIGLIVDDPRRAMTLAASALFPEALRPGSLFRNSGVSPSAVVHPEARLEPGVTVDPGAVIGPGAEIGSGTVIGPQAVIGPDVRVGRGCCIGAQVSLVCALIGDRVIIHPGARLGQDGFGYARADKGWLKTPQLGRVIVQDDVEIGANTTIDRGATRDTIIGEGSKIDNLVQIGHNVVIGRFCAIVAQTGIAGSCEIGDYVALGGQSAIAGHLKIGEGAAIAAKSGVMRDVPPGARYGGAPARPLRRYLRGEALIDRLARRDKPDETL</sequence>
<dbReference type="SUPFAM" id="SSF51161">
    <property type="entry name" value="Trimeric LpxA-like enzymes"/>
    <property type="match status" value="1"/>
</dbReference>
<keyword evidence="3 8" id="KW-0808">Transferase</keyword>
<keyword evidence="4" id="KW-0677">Repeat</keyword>
<feature type="domain" description="UDP-3-O-[3-hydroxymyristoyl] glucosamine N-acyltransferase non-repeat region" evidence="7">
    <location>
        <begin position="37"/>
        <end position="102"/>
    </location>
</feature>
<dbReference type="NCBIfam" id="NF002060">
    <property type="entry name" value="PRK00892.1"/>
    <property type="match status" value="1"/>
</dbReference>
<dbReference type="InterPro" id="IPR011004">
    <property type="entry name" value="Trimer_LpxA-like_sf"/>
</dbReference>
<dbReference type="GO" id="GO:0016020">
    <property type="term" value="C:membrane"/>
    <property type="evidence" value="ECO:0007669"/>
    <property type="project" value="GOC"/>
</dbReference>
<gene>
    <name evidence="8" type="primary">lpxD</name>
    <name evidence="8" type="ORF">AMST5_01134</name>
</gene>
<evidence type="ECO:0000256" key="6">
    <source>
        <dbReference type="ARBA" id="ARBA00023315"/>
    </source>
</evidence>
<dbReference type="Pfam" id="PF00132">
    <property type="entry name" value="Hexapep"/>
    <property type="match status" value="2"/>
</dbReference>
<dbReference type="EMBL" id="OY288114">
    <property type="protein sequence ID" value="CAJ0858628.1"/>
    <property type="molecule type" value="Genomic_DNA"/>
</dbReference>
<keyword evidence="5" id="KW-0443">Lipid metabolism</keyword>
<reference evidence="8" key="1">
    <citation type="submission" date="2023-07" db="EMBL/GenBank/DDBJ databases">
        <authorList>
            <person name="Pelsma A.J. K."/>
        </authorList>
    </citation>
    <scope>NUCLEOTIDE SEQUENCE</scope>
</reference>
<dbReference type="EC" id="2.3.1.191" evidence="8"/>
<dbReference type="InterPro" id="IPR018357">
    <property type="entry name" value="Hexapep_transf_CS"/>
</dbReference>
<dbReference type="PROSITE" id="PS00101">
    <property type="entry name" value="HEXAPEP_TRANSFERASES"/>
    <property type="match status" value="2"/>
</dbReference>
<keyword evidence="2" id="KW-0441">Lipid A biosynthesis</keyword>
<keyword evidence="6 8" id="KW-0012">Acyltransferase</keyword>
<evidence type="ECO:0000256" key="2">
    <source>
        <dbReference type="ARBA" id="ARBA00022556"/>
    </source>
</evidence>
<dbReference type="PANTHER" id="PTHR43378:SF2">
    <property type="entry name" value="UDP-3-O-ACYLGLUCOSAMINE N-ACYLTRANSFERASE 1, MITOCHONDRIAL-RELATED"/>
    <property type="match status" value="1"/>
</dbReference>
<dbReference type="AlphaFoldDB" id="A0AA48R9D2"/>
<dbReference type="GO" id="GO:0016410">
    <property type="term" value="F:N-acyltransferase activity"/>
    <property type="evidence" value="ECO:0007669"/>
    <property type="project" value="InterPro"/>
</dbReference>
<keyword evidence="1" id="KW-0444">Lipid biosynthesis</keyword>
<name>A0AA48R9D2_9ZZZZ</name>
<evidence type="ECO:0000256" key="1">
    <source>
        <dbReference type="ARBA" id="ARBA00022516"/>
    </source>
</evidence>